<dbReference type="Proteomes" id="UP001189429">
    <property type="component" value="Unassembled WGS sequence"/>
</dbReference>
<accession>A0ABN9WKX3</accession>
<dbReference type="EMBL" id="CAUYUJ010018908">
    <property type="protein sequence ID" value="CAK0887212.1"/>
    <property type="molecule type" value="Genomic_DNA"/>
</dbReference>
<organism evidence="1 2">
    <name type="scientific">Prorocentrum cordatum</name>
    <dbReference type="NCBI Taxonomy" id="2364126"/>
    <lineage>
        <taxon>Eukaryota</taxon>
        <taxon>Sar</taxon>
        <taxon>Alveolata</taxon>
        <taxon>Dinophyceae</taxon>
        <taxon>Prorocentrales</taxon>
        <taxon>Prorocentraceae</taxon>
        <taxon>Prorocentrum</taxon>
    </lineage>
</organism>
<comment type="caution">
    <text evidence="1">The sequence shown here is derived from an EMBL/GenBank/DDBJ whole genome shotgun (WGS) entry which is preliminary data.</text>
</comment>
<sequence>MSRPVGQPVVAAATERPSVSPWSWRSSSVVLPSGAEVVDATLCDESGLKMSVKQEVQYQCASGNTTVYALRELYAPPEWFRMRSLEITYKLASAPTTAPSRQRPPGVTVLAQIGNTSMDRWADLKHCMSKVSLAMKTEGHGFSVFLAFQENITSKEMRGFELDARRAFGSAAVRSIRVENRGADIGPYLRQLQVLSGHSPRAVEVLNVPPFVRSQRLRGPEAFDTFLKVHTKSNGRQRRSWLRDLCGDVEKVRHVYSQFKRSKSLGMVGASAQVLQYPQRTNLFKVWGGNDIDAMKRTWKMMQPCVPFDIPMRVARIIAGSFYWARPDAVMYQIILHSTEKLIESMPSGYKTLTTAQTSHALERLMPTMAIAVCGLDVVSVDELGSSG</sequence>
<evidence type="ECO:0000313" key="1">
    <source>
        <dbReference type="EMBL" id="CAK0887212.1"/>
    </source>
</evidence>
<reference evidence="1" key="1">
    <citation type="submission" date="2023-10" db="EMBL/GenBank/DDBJ databases">
        <authorList>
            <person name="Chen Y."/>
            <person name="Shah S."/>
            <person name="Dougan E. K."/>
            <person name="Thang M."/>
            <person name="Chan C."/>
        </authorList>
    </citation>
    <scope>NUCLEOTIDE SEQUENCE [LARGE SCALE GENOMIC DNA]</scope>
</reference>
<name>A0ABN9WKX3_9DINO</name>
<evidence type="ECO:0000313" key="2">
    <source>
        <dbReference type="Proteomes" id="UP001189429"/>
    </source>
</evidence>
<proteinExistence type="predicted"/>
<protein>
    <submittedName>
        <fullName evidence="1">Uncharacterized protein</fullName>
    </submittedName>
</protein>
<keyword evidence="2" id="KW-1185">Reference proteome</keyword>
<gene>
    <name evidence="1" type="ORF">PCOR1329_LOCUS68333</name>
</gene>